<proteinExistence type="predicted"/>
<dbReference type="EMBL" id="BLKY01000001">
    <property type="protein sequence ID" value="GFG85070.1"/>
    <property type="molecule type" value="Genomic_DNA"/>
</dbReference>
<name>A0A7I9Y8R9_MYCAL</name>
<organism evidence="1 2">
    <name type="scientific">Mycolicibacter algericus</name>
    <name type="common">Mycobacterium algericum</name>
    <dbReference type="NCBI Taxonomy" id="1288388"/>
    <lineage>
        <taxon>Bacteria</taxon>
        <taxon>Bacillati</taxon>
        <taxon>Actinomycetota</taxon>
        <taxon>Actinomycetes</taxon>
        <taxon>Mycobacteriales</taxon>
        <taxon>Mycobacteriaceae</taxon>
        <taxon>Mycolicibacter</taxon>
    </lineage>
</organism>
<evidence type="ECO:0000313" key="1">
    <source>
        <dbReference type="EMBL" id="GFG85070.1"/>
    </source>
</evidence>
<sequence>MEAVAVAAVGGAAMTDDLTILANYIDRCSNWGRWGADDQLGTVNLITPEKVREAAGLVNTGKTISLSMRYDGHGPQTGHLGRSNPRLYQLASGPGYLAG</sequence>
<evidence type="ECO:0008006" key="3">
    <source>
        <dbReference type="Google" id="ProtNLM"/>
    </source>
</evidence>
<evidence type="ECO:0000313" key="2">
    <source>
        <dbReference type="Proteomes" id="UP000465305"/>
    </source>
</evidence>
<dbReference type="PANTHER" id="PTHR34861:SF10">
    <property type="entry name" value="CYCLASE"/>
    <property type="match status" value="1"/>
</dbReference>
<reference evidence="1 2" key="1">
    <citation type="journal article" date="2019" name="Emerg. Microbes Infect.">
        <title>Comprehensive subspecies identification of 175 nontuberculous mycobacteria species based on 7547 genomic profiles.</title>
        <authorList>
            <person name="Matsumoto Y."/>
            <person name="Kinjo T."/>
            <person name="Motooka D."/>
            <person name="Nabeya D."/>
            <person name="Jung N."/>
            <person name="Uechi K."/>
            <person name="Horii T."/>
            <person name="Iida T."/>
            <person name="Fujita J."/>
            <person name="Nakamura S."/>
        </authorList>
    </citation>
    <scope>NUCLEOTIDE SEQUENCE [LARGE SCALE GENOMIC DNA]</scope>
    <source>
        <strain evidence="1 2">JCM 30723</strain>
    </source>
</reference>
<protein>
    <recommendedName>
        <fullName evidence="3">Cyclase</fullName>
    </recommendedName>
</protein>
<dbReference type="Proteomes" id="UP000465305">
    <property type="component" value="Unassembled WGS sequence"/>
</dbReference>
<dbReference type="AlphaFoldDB" id="A0A7I9Y8R9"/>
<accession>A0A7I9Y8R9</accession>
<dbReference type="PANTHER" id="PTHR34861">
    <property type="match status" value="1"/>
</dbReference>
<comment type="caution">
    <text evidence="1">The sequence shown here is derived from an EMBL/GenBank/DDBJ whole genome shotgun (WGS) entry which is preliminary data.</text>
</comment>
<gene>
    <name evidence="1" type="ORF">MALGJ_17460</name>
</gene>